<dbReference type="Pfam" id="PF01423">
    <property type="entry name" value="LSM"/>
    <property type="match status" value="1"/>
</dbReference>
<dbReference type="GO" id="GO:1990726">
    <property type="term" value="C:Lsm1-7-Pat1 complex"/>
    <property type="evidence" value="ECO:0007669"/>
    <property type="project" value="TreeGrafter"/>
</dbReference>
<reference evidence="8" key="2">
    <citation type="submission" date="2021-01" db="EMBL/GenBank/DDBJ databases">
        <authorList>
            <person name="Schikora-Tamarit M.A."/>
        </authorList>
    </citation>
    <scope>NUCLEOTIDE SEQUENCE</scope>
    <source>
        <strain evidence="8">NCAIM Y.01608</strain>
    </source>
</reference>
<dbReference type="InterPro" id="IPR047575">
    <property type="entry name" value="Sm"/>
</dbReference>
<dbReference type="CDD" id="cd01728">
    <property type="entry name" value="LSm1"/>
    <property type="match status" value="1"/>
</dbReference>
<accession>A0A9P8PL51</accession>
<evidence type="ECO:0000313" key="8">
    <source>
        <dbReference type="EMBL" id="KAH3674057.1"/>
    </source>
</evidence>
<evidence type="ECO:0000256" key="1">
    <source>
        <dbReference type="ARBA" id="ARBA00006850"/>
    </source>
</evidence>
<dbReference type="SUPFAM" id="SSF50182">
    <property type="entry name" value="Sm-like ribonucleoproteins"/>
    <property type="match status" value="1"/>
</dbReference>
<keyword evidence="5 6" id="KW-0687">Ribonucleoprotein</keyword>
<dbReference type="Gene3D" id="2.30.30.100">
    <property type="match status" value="1"/>
</dbReference>
<evidence type="ECO:0000313" key="9">
    <source>
        <dbReference type="Proteomes" id="UP000788993"/>
    </source>
</evidence>
<dbReference type="GO" id="GO:0000932">
    <property type="term" value="C:P-body"/>
    <property type="evidence" value="ECO:0007669"/>
    <property type="project" value="UniProtKB-SubCell"/>
</dbReference>
<evidence type="ECO:0000259" key="7">
    <source>
        <dbReference type="PROSITE" id="PS52002"/>
    </source>
</evidence>
<dbReference type="InterPro" id="IPR001163">
    <property type="entry name" value="Sm_dom_euk/arc"/>
</dbReference>
<comment type="subunit">
    <text evidence="6">Component of the heptameric LSM1-LSM7 complex that forms a seven-membered ring structure with a donut shape.</text>
</comment>
<evidence type="ECO:0000256" key="2">
    <source>
        <dbReference type="ARBA" id="ARBA00022490"/>
    </source>
</evidence>
<name>A0A9P8PL51_9ASCO</name>
<evidence type="ECO:0000256" key="6">
    <source>
        <dbReference type="RuleBase" id="RU365047"/>
    </source>
</evidence>
<gene>
    <name evidence="6" type="primary">LSM1</name>
    <name evidence="8" type="ORF">OGATHE_002037</name>
</gene>
<dbReference type="GO" id="GO:0003729">
    <property type="term" value="F:mRNA binding"/>
    <property type="evidence" value="ECO:0007669"/>
    <property type="project" value="TreeGrafter"/>
</dbReference>
<organism evidence="8 9">
    <name type="scientific">Ogataea polymorpha</name>
    <dbReference type="NCBI Taxonomy" id="460523"/>
    <lineage>
        <taxon>Eukaryota</taxon>
        <taxon>Fungi</taxon>
        <taxon>Dikarya</taxon>
        <taxon>Ascomycota</taxon>
        <taxon>Saccharomycotina</taxon>
        <taxon>Pichiomycetes</taxon>
        <taxon>Pichiales</taxon>
        <taxon>Pichiaceae</taxon>
        <taxon>Ogataea</taxon>
    </lineage>
</organism>
<dbReference type="GO" id="GO:1990904">
    <property type="term" value="C:ribonucleoprotein complex"/>
    <property type="evidence" value="ECO:0007669"/>
    <property type="project" value="UniProtKB-KW"/>
</dbReference>
<proteinExistence type="inferred from homology"/>
<comment type="caution">
    <text evidence="8">The sequence shown here is derived from an EMBL/GenBank/DDBJ whole genome shotgun (WGS) entry which is preliminary data.</text>
</comment>
<dbReference type="Proteomes" id="UP000788993">
    <property type="component" value="Unassembled WGS sequence"/>
</dbReference>
<keyword evidence="3 6" id="KW-0507">mRNA processing</keyword>
<sequence>MSSGSSSNLEDLYLQSYSFTTTAAIIGSVDRKVFVLLRDGRSVIGVLRTFDQFANLVIHDGVERIYLDGSRYGESTEPQIFLIRGENVVMMGELDIDKEDEPLERLTRIDYGAAFGEWKKAQTEIVERHAIEDKQLRTKGHLTSFLTDEFY</sequence>
<keyword evidence="4 6" id="KW-0694">RNA-binding</keyword>
<dbReference type="AlphaFoldDB" id="A0A9P8PL51"/>
<comment type="function">
    <text evidence="6">Component of the cytoplasmic LSM1-LSM7 complex which is involved in mRNA degradation.</text>
</comment>
<comment type="subcellular location">
    <subcellularLocation>
        <location evidence="6">Cytoplasm</location>
    </subcellularLocation>
    <subcellularLocation>
        <location evidence="6">Cytoplasm</location>
        <location evidence="6">P-body</location>
    </subcellularLocation>
</comment>
<dbReference type="PROSITE" id="PS52002">
    <property type="entry name" value="SM"/>
    <property type="match status" value="1"/>
</dbReference>
<keyword evidence="9" id="KW-1185">Reference proteome</keyword>
<dbReference type="InterPro" id="IPR034104">
    <property type="entry name" value="Lsm1"/>
</dbReference>
<reference evidence="8" key="1">
    <citation type="journal article" date="2021" name="Open Biol.">
        <title>Shared evolutionary footprints suggest mitochondrial oxidative damage underlies multiple complex I losses in fungi.</title>
        <authorList>
            <person name="Schikora-Tamarit M.A."/>
            <person name="Marcet-Houben M."/>
            <person name="Nosek J."/>
            <person name="Gabaldon T."/>
        </authorList>
    </citation>
    <scope>NUCLEOTIDE SEQUENCE</scope>
    <source>
        <strain evidence="8">NCAIM Y.01608</strain>
    </source>
</reference>
<dbReference type="InterPro" id="IPR044642">
    <property type="entry name" value="PTHR15588"/>
</dbReference>
<dbReference type="InterPro" id="IPR010920">
    <property type="entry name" value="LSM_dom_sf"/>
</dbReference>
<evidence type="ECO:0000256" key="3">
    <source>
        <dbReference type="ARBA" id="ARBA00022664"/>
    </source>
</evidence>
<evidence type="ECO:0000256" key="5">
    <source>
        <dbReference type="ARBA" id="ARBA00023274"/>
    </source>
</evidence>
<dbReference type="GO" id="GO:0000290">
    <property type="term" value="P:deadenylation-dependent decapping of nuclear-transcribed mRNA"/>
    <property type="evidence" value="ECO:0007669"/>
    <property type="project" value="TreeGrafter"/>
</dbReference>
<dbReference type="EMBL" id="JAEUBD010000526">
    <property type="protein sequence ID" value="KAH3674057.1"/>
    <property type="molecule type" value="Genomic_DNA"/>
</dbReference>
<comment type="similarity">
    <text evidence="1 6">Belongs to the snRNP Sm proteins family.</text>
</comment>
<dbReference type="PANTHER" id="PTHR15588:SF8">
    <property type="entry name" value="U6 SNRNA-ASSOCIATED SM-LIKE PROTEIN LSM1"/>
    <property type="match status" value="1"/>
</dbReference>
<evidence type="ECO:0000256" key="4">
    <source>
        <dbReference type="ARBA" id="ARBA00022884"/>
    </source>
</evidence>
<feature type="domain" description="Sm" evidence="7">
    <location>
        <begin position="20"/>
        <end position="97"/>
    </location>
</feature>
<dbReference type="PANTHER" id="PTHR15588">
    <property type="entry name" value="LSM1"/>
    <property type="match status" value="1"/>
</dbReference>
<dbReference type="GO" id="GO:0006397">
    <property type="term" value="P:mRNA processing"/>
    <property type="evidence" value="ECO:0007669"/>
    <property type="project" value="UniProtKB-UniRule"/>
</dbReference>
<keyword evidence="2 6" id="KW-0963">Cytoplasm</keyword>
<dbReference type="SMART" id="SM00651">
    <property type="entry name" value="Sm"/>
    <property type="match status" value="1"/>
</dbReference>
<protein>
    <recommendedName>
        <fullName evidence="6">U6 snRNA-associated Sm-like protein LSm1</fullName>
    </recommendedName>
</protein>